<dbReference type="Pfam" id="PF25198">
    <property type="entry name" value="Spore_GerAC_N"/>
    <property type="match status" value="1"/>
</dbReference>
<evidence type="ECO:0000259" key="8">
    <source>
        <dbReference type="Pfam" id="PF05504"/>
    </source>
</evidence>
<gene>
    <name evidence="10" type="ORF">ACFP56_02460</name>
</gene>
<dbReference type="PROSITE" id="PS51257">
    <property type="entry name" value="PROKAR_LIPOPROTEIN"/>
    <property type="match status" value="1"/>
</dbReference>
<dbReference type="RefSeq" id="WP_379230748.1">
    <property type="nucleotide sequence ID" value="NZ_JBHSTE010000001.1"/>
</dbReference>
<accession>A0ABW1UYC6</accession>
<comment type="subcellular location">
    <subcellularLocation>
        <location evidence="1">Membrane</location>
        <topology evidence="1">Lipid-anchor</topology>
    </subcellularLocation>
</comment>
<dbReference type="Proteomes" id="UP001596233">
    <property type="component" value="Unassembled WGS sequence"/>
</dbReference>
<evidence type="ECO:0000256" key="1">
    <source>
        <dbReference type="ARBA" id="ARBA00004635"/>
    </source>
</evidence>
<name>A0ABW1UYC6_9BACL</name>
<evidence type="ECO:0000256" key="5">
    <source>
        <dbReference type="ARBA" id="ARBA00023136"/>
    </source>
</evidence>
<dbReference type="InterPro" id="IPR008844">
    <property type="entry name" value="Spore_GerAC-like"/>
</dbReference>
<proteinExistence type="inferred from homology"/>
<protein>
    <submittedName>
        <fullName evidence="10">Ger(X)C family spore germination protein</fullName>
    </submittedName>
</protein>
<keyword evidence="5" id="KW-0472">Membrane</keyword>
<dbReference type="Gene3D" id="3.30.300.210">
    <property type="entry name" value="Nutrient germinant receptor protein C, domain 3"/>
    <property type="match status" value="1"/>
</dbReference>
<dbReference type="NCBIfam" id="TIGR02887">
    <property type="entry name" value="spore_ger_x_C"/>
    <property type="match status" value="1"/>
</dbReference>
<sequence length="379" mass="42912">MHNRLRLVLIIVSIVLLTSCGDQRILERLGVTHTATYDLAENEEQSDKKLIVSVTIPRPESAGGKGNSNSNREFLQATSATSKEGRINLSKQTELILVSGQMRNTLFGINLAKEGVWEYIDALLRDPSVSPQIKITVVNGSAYQLLSKDYSQHSRTGQYIERMLEKESQSQTIPKMNLFRFSRDYWDDGIDSVAPMIKDAGNHVEIDGIALFRGDRYITKVETDQALIFAFLRGPFKRGELSIDLTKVGRSNERMMLSSISSERKIKVTSKNDNNEFHIDLRIKVSGTILEYIGTINLNSENGRVEAERLIAEYIKNQLDDMIAMMQENNVDSIGIGKHVRATLNYQQWKSMDWHEVFPNIKVNTDVKISIKDIGEVLE</sequence>
<keyword evidence="4" id="KW-0732">Signal</keyword>
<comment type="caution">
    <text evidence="10">The sequence shown here is derived from an EMBL/GenBank/DDBJ whole genome shotgun (WGS) entry which is preliminary data.</text>
</comment>
<dbReference type="PANTHER" id="PTHR35789:SF1">
    <property type="entry name" value="SPORE GERMINATION PROTEIN B3"/>
    <property type="match status" value="1"/>
</dbReference>
<keyword evidence="11" id="KW-1185">Reference proteome</keyword>
<comment type="similarity">
    <text evidence="2">Belongs to the GerABKC lipoprotein family.</text>
</comment>
<feature type="domain" description="Spore germination protein N-terminal" evidence="9">
    <location>
        <begin position="22"/>
        <end position="198"/>
    </location>
</feature>
<evidence type="ECO:0000256" key="4">
    <source>
        <dbReference type="ARBA" id="ARBA00022729"/>
    </source>
</evidence>
<feature type="domain" description="Spore germination GerAC-like C-terminal" evidence="8">
    <location>
        <begin position="207"/>
        <end position="375"/>
    </location>
</feature>
<evidence type="ECO:0000256" key="6">
    <source>
        <dbReference type="ARBA" id="ARBA00023139"/>
    </source>
</evidence>
<organism evidence="10 11">
    <name type="scientific">Paenibacillus septentrionalis</name>
    <dbReference type="NCBI Taxonomy" id="429342"/>
    <lineage>
        <taxon>Bacteria</taxon>
        <taxon>Bacillati</taxon>
        <taxon>Bacillota</taxon>
        <taxon>Bacilli</taxon>
        <taxon>Bacillales</taxon>
        <taxon>Paenibacillaceae</taxon>
        <taxon>Paenibacillus</taxon>
    </lineage>
</organism>
<keyword evidence="7" id="KW-0449">Lipoprotein</keyword>
<evidence type="ECO:0000313" key="10">
    <source>
        <dbReference type="EMBL" id="MFC6331469.1"/>
    </source>
</evidence>
<reference evidence="11" key="1">
    <citation type="journal article" date="2019" name="Int. J. Syst. Evol. Microbiol.">
        <title>The Global Catalogue of Microorganisms (GCM) 10K type strain sequencing project: providing services to taxonomists for standard genome sequencing and annotation.</title>
        <authorList>
            <consortium name="The Broad Institute Genomics Platform"/>
            <consortium name="The Broad Institute Genome Sequencing Center for Infectious Disease"/>
            <person name="Wu L."/>
            <person name="Ma J."/>
        </authorList>
    </citation>
    <scope>NUCLEOTIDE SEQUENCE [LARGE SCALE GENOMIC DNA]</scope>
    <source>
        <strain evidence="11">PCU 280</strain>
    </source>
</reference>
<evidence type="ECO:0000256" key="2">
    <source>
        <dbReference type="ARBA" id="ARBA00007886"/>
    </source>
</evidence>
<dbReference type="InterPro" id="IPR057336">
    <property type="entry name" value="GerAC_N"/>
</dbReference>
<keyword evidence="3" id="KW-0309">Germination</keyword>
<evidence type="ECO:0000256" key="7">
    <source>
        <dbReference type="ARBA" id="ARBA00023288"/>
    </source>
</evidence>
<evidence type="ECO:0000259" key="9">
    <source>
        <dbReference type="Pfam" id="PF25198"/>
    </source>
</evidence>
<evidence type="ECO:0000256" key="3">
    <source>
        <dbReference type="ARBA" id="ARBA00022544"/>
    </source>
</evidence>
<keyword evidence="6" id="KW-0564">Palmitate</keyword>
<dbReference type="Pfam" id="PF05504">
    <property type="entry name" value="Spore_GerAC"/>
    <property type="match status" value="1"/>
</dbReference>
<dbReference type="EMBL" id="JBHSTE010000001">
    <property type="protein sequence ID" value="MFC6331469.1"/>
    <property type="molecule type" value="Genomic_DNA"/>
</dbReference>
<dbReference type="PANTHER" id="PTHR35789">
    <property type="entry name" value="SPORE GERMINATION PROTEIN B3"/>
    <property type="match status" value="1"/>
</dbReference>
<evidence type="ECO:0000313" key="11">
    <source>
        <dbReference type="Proteomes" id="UP001596233"/>
    </source>
</evidence>
<dbReference type="InterPro" id="IPR046953">
    <property type="entry name" value="Spore_GerAC-like_C"/>
</dbReference>
<dbReference type="InterPro" id="IPR038501">
    <property type="entry name" value="Spore_GerAC_C_sf"/>
</dbReference>